<evidence type="ECO:0000256" key="6">
    <source>
        <dbReference type="ARBA" id="ARBA00022801"/>
    </source>
</evidence>
<evidence type="ECO:0000256" key="5">
    <source>
        <dbReference type="ARBA" id="ARBA00022741"/>
    </source>
</evidence>
<feature type="domain" description="SF4 helicase" evidence="15">
    <location>
        <begin position="203"/>
        <end position="508"/>
    </location>
</feature>
<protein>
    <recommendedName>
        <fullName evidence="13 14">Replicative DNA helicase</fullName>
        <ecNumber evidence="13 14">5.6.2.3</ecNumber>
    </recommendedName>
</protein>
<accession>A0ABP7ECW7</accession>
<dbReference type="SMART" id="SM00382">
    <property type="entry name" value="AAA"/>
    <property type="match status" value="1"/>
</dbReference>
<dbReference type="InterPro" id="IPR016136">
    <property type="entry name" value="DNA_helicase_N/primase_C"/>
</dbReference>
<evidence type="ECO:0000313" key="17">
    <source>
        <dbReference type="Proteomes" id="UP001500523"/>
    </source>
</evidence>
<keyword evidence="6 14" id="KW-0378">Hydrolase</keyword>
<dbReference type="Pfam" id="PF00772">
    <property type="entry name" value="DnaB"/>
    <property type="match status" value="1"/>
</dbReference>
<dbReference type="EMBL" id="BAABBF010000006">
    <property type="protein sequence ID" value="GAA3717384.1"/>
    <property type="molecule type" value="Genomic_DNA"/>
</dbReference>
<comment type="caution">
    <text evidence="16">The sequence shown here is derived from an EMBL/GenBank/DDBJ whole genome shotgun (WGS) entry which is preliminary data.</text>
</comment>
<evidence type="ECO:0000256" key="8">
    <source>
        <dbReference type="ARBA" id="ARBA00022840"/>
    </source>
</evidence>
<comment type="catalytic activity">
    <reaction evidence="12 14">
        <text>ATP + H2O = ADP + phosphate + H(+)</text>
        <dbReference type="Rhea" id="RHEA:13065"/>
        <dbReference type="ChEBI" id="CHEBI:15377"/>
        <dbReference type="ChEBI" id="CHEBI:15378"/>
        <dbReference type="ChEBI" id="CHEBI:30616"/>
        <dbReference type="ChEBI" id="CHEBI:43474"/>
        <dbReference type="ChEBI" id="CHEBI:456216"/>
        <dbReference type="EC" id="5.6.2.3"/>
    </reaction>
</comment>
<dbReference type="SUPFAM" id="SSF48024">
    <property type="entry name" value="N-terminal domain of DnaB helicase"/>
    <property type="match status" value="1"/>
</dbReference>
<dbReference type="InterPro" id="IPR007693">
    <property type="entry name" value="DNA_helicase_DnaB-like_N"/>
</dbReference>
<dbReference type="EC" id="5.6.2.3" evidence="13 14"/>
<dbReference type="PROSITE" id="PS51199">
    <property type="entry name" value="SF4_HELICASE"/>
    <property type="match status" value="1"/>
</dbReference>
<keyword evidence="7 14" id="KW-0347">Helicase</keyword>
<evidence type="ECO:0000313" key="16">
    <source>
        <dbReference type="EMBL" id="GAA3717384.1"/>
    </source>
</evidence>
<proteinExistence type="inferred from homology"/>
<comment type="subunit">
    <text evidence="2">Homohexamer.</text>
</comment>
<keyword evidence="3 14" id="KW-0639">Primosome</keyword>
<dbReference type="PANTHER" id="PTHR30153:SF2">
    <property type="entry name" value="REPLICATIVE DNA HELICASE"/>
    <property type="match status" value="1"/>
</dbReference>
<keyword evidence="4 14" id="KW-0235">DNA replication</keyword>
<comment type="similarity">
    <text evidence="1 14">Belongs to the helicase family. DnaB subfamily.</text>
</comment>
<keyword evidence="17" id="KW-1185">Reference proteome</keyword>
<organism evidence="16 17">
    <name type="scientific">Sphingomonas cynarae</name>
    <dbReference type="NCBI Taxonomy" id="930197"/>
    <lineage>
        <taxon>Bacteria</taxon>
        <taxon>Pseudomonadati</taxon>
        <taxon>Pseudomonadota</taxon>
        <taxon>Alphaproteobacteria</taxon>
        <taxon>Sphingomonadales</taxon>
        <taxon>Sphingomonadaceae</taxon>
        <taxon>Sphingomonas</taxon>
    </lineage>
</organism>
<evidence type="ECO:0000256" key="11">
    <source>
        <dbReference type="ARBA" id="ARBA00044932"/>
    </source>
</evidence>
<keyword evidence="8 14" id="KW-0067">ATP-binding</keyword>
<evidence type="ECO:0000256" key="14">
    <source>
        <dbReference type="RuleBase" id="RU362085"/>
    </source>
</evidence>
<sequence length="508" mass="54860">MAFEAMESRGYGPGMATLAFPAPTTPVAPQLPRNVEAEAAMLGAMMIDNRLADDLVDRLEPVHFFEPVHGRVFAAIKTLRAADMLATPVTLRPMFEADEGMRELGGPAYLAGLTGSGAGLIGARQFAQQIYDLAMLRALVTVGRTLVDRAMDTSEAVNPRAQIEAAEEELYKVAGDGGAENATKTFAQATTMAVKMAERALNSGGNLSGVTTGLDSINAKIGGMHHSDLMILAGRPGMGKTSLATNIAFNAARRWMRDMADGIAPADSVGAKVAFFSLEMSADQLATRILAEQSQISSESLRMGKISRTEFGQLAAAAAELENLPLFIDDTGGLSISALHTRVRRLQRRHNNEIGLVVVDYLQLLTSGTKSDNRVQEISEISRGLKTLAKDMNVPVLALSQLSRAVESREDKRPMLSDLRESGSIEQDADMVWFVYRDDYYLAMSEPEMPTAGSSADVQTKHAMWSERYQAAAGLAELIVAKQRHGATGKVTMKFDPTITRFSDYAGY</sequence>
<keyword evidence="9 14" id="KW-0238">DNA-binding</keyword>
<keyword evidence="5 14" id="KW-0547">Nucleotide-binding</keyword>
<evidence type="ECO:0000256" key="3">
    <source>
        <dbReference type="ARBA" id="ARBA00022515"/>
    </source>
</evidence>
<evidence type="ECO:0000256" key="7">
    <source>
        <dbReference type="ARBA" id="ARBA00022806"/>
    </source>
</evidence>
<dbReference type="InterPro" id="IPR036185">
    <property type="entry name" value="DNA_heli_DnaB-like_N_sf"/>
</dbReference>
<dbReference type="InterPro" id="IPR007694">
    <property type="entry name" value="DNA_helicase_DnaB-like_C"/>
</dbReference>
<evidence type="ECO:0000256" key="10">
    <source>
        <dbReference type="ARBA" id="ARBA00023235"/>
    </source>
</evidence>
<name>A0ABP7ECW7_9SPHN</name>
<gene>
    <name evidence="16" type="ORF">GCM10022268_27240</name>
</gene>
<dbReference type="GO" id="GO:0004386">
    <property type="term" value="F:helicase activity"/>
    <property type="evidence" value="ECO:0007669"/>
    <property type="project" value="UniProtKB-KW"/>
</dbReference>
<dbReference type="Proteomes" id="UP001500523">
    <property type="component" value="Unassembled WGS sequence"/>
</dbReference>
<evidence type="ECO:0000256" key="9">
    <source>
        <dbReference type="ARBA" id="ARBA00023125"/>
    </source>
</evidence>
<evidence type="ECO:0000256" key="4">
    <source>
        <dbReference type="ARBA" id="ARBA00022705"/>
    </source>
</evidence>
<dbReference type="Pfam" id="PF03796">
    <property type="entry name" value="DnaB_C"/>
    <property type="match status" value="1"/>
</dbReference>
<evidence type="ECO:0000256" key="12">
    <source>
        <dbReference type="ARBA" id="ARBA00048954"/>
    </source>
</evidence>
<evidence type="ECO:0000256" key="13">
    <source>
        <dbReference type="NCBIfam" id="TIGR00665"/>
    </source>
</evidence>
<dbReference type="NCBIfam" id="NF006606">
    <property type="entry name" value="PRK09165.1"/>
    <property type="match status" value="1"/>
</dbReference>
<dbReference type="CDD" id="cd00984">
    <property type="entry name" value="DnaB_C"/>
    <property type="match status" value="1"/>
</dbReference>
<dbReference type="Gene3D" id="1.10.860.10">
    <property type="entry name" value="DNAb Helicase, Chain A"/>
    <property type="match status" value="1"/>
</dbReference>
<dbReference type="Gene3D" id="3.40.50.300">
    <property type="entry name" value="P-loop containing nucleotide triphosphate hydrolases"/>
    <property type="match status" value="1"/>
</dbReference>
<dbReference type="NCBIfam" id="TIGR00665">
    <property type="entry name" value="DnaB"/>
    <property type="match status" value="1"/>
</dbReference>
<dbReference type="SUPFAM" id="SSF52540">
    <property type="entry name" value="P-loop containing nucleoside triphosphate hydrolases"/>
    <property type="match status" value="1"/>
</dbReference>
<evidence type="ECO:0000259" key="15">
    <source>
        <dbReference type="PROSITE" id="PS51199"/>
    </source>
</evidence>
<keyword evidence="10" id="KW-0413">Isomerase</keyword>
<comment type="function">
    <text evidence="11 14">The main replicative DNA helicase, it participates in initiation and elongation during chromosome replication. Travels ahead of the DNA replisome, separating dsDNA into templates for DNA synthesis. A processive ATP-dependent 5'-3' DNA helicase it has DNA-dependent ATPase activity.</text>
</comment>
<reference evidence="17" key="1">
    <citation type="journal article" date="2019" name="Int. J. Syst. Evol. Microbiol.">
        <title>The Global Catalogue of Microorganisms (GCM) 10K type strain sequencing project: providing services to taxonomists for standard genome sequencing and annotation.</title>
        <authorList>
            <consortium name="The Broad Institute Genomics Platform"/>
            <consortium name="The Broad Institute Genome Sequencing Center for Infectious Disease"/>
            <person name="Wu L."/>
            <person name="Ma J."/>
        </authorList>
    </citation>
    <scope>NUCLEOTIDE SEQUENCE [LARGE SCALE GENOMIC DNA]</scope>
    <source>
        <strain evidence="17">JCM 17498</strain>
    </source>
</reference>
<dbReference type="InterPro" id="IPR007692">
    <property type="entry name" value="DNA_helicase_DnaB"/>
</dbReference>
<evidence type="ECO:0000256" key="2">
    <source>
        <dbReference type="ARBA" id="ARBA00011643"/>
    </source>
</evidence>
<dbReference type="InterPro" id="IPR003593">
    <property type="entry name" value="AAA+_ATPase"/>
</dbReference>
<evidence type="ECO:0000256" key="1">
    <source>
        <dbReference type="ARBA" id="ARBA00008428"/>
    </source>
</evidence>
<dbReference type="PANTHER" id="PTHR30153">
    <property type="entry name" value="REPLICATIVE DNA HELICASE DNAB"/>
    <property type="match status" value="1"/>
</dbReference>
<dbReference type="InterPro" id="IPR027417">
    <property type="entry name" value="P-loop_NTPase"/>
</dbReference>